<reference evidence="2 3" key="1">
    <citation type="journal article" date="2014" name="PLoS Genet.">
        <title>Hidden diversity in honey bee gut symbionts detected by single-cell genomics.</title>
        <authorList>
            <person name="Engel P."/>
            <person name="Stepanauskas R."/>
            <person name="Moran N."/>
        </authorList>
    </citation>
    <scope>NUCLEOTIDE SEQUENCE [LARGE SCALE GENOMIC DNA]</scope>
    <source>
        <strain evidence="2 3">SCGC AB-598-J21</strain>
    </source>
</reference>
<sequence length="72" mass="8345">MLVKKAGLGCLYIFIFWCALLILELWWDIFSAEFFLKISISLAILFFALLAIAVVLDQLNSDKKLKDKNYLE</sequence>
<proteinExistence type="predicted"/>
<evidence type="ECO:0000313" key="3">
    <source>
        <dbReference type="Proteomes" id="UP000027644"/>
    </source>
</evidence>
<accession>A0A074W0J7</accession>
<name>A0A074W0J7_9NEIS</name>
<feature type="transmembrane region" description="Helical" evidence="1">
    <location>
        <begin position="34"/>
        <end position="56"/>
    </location>
</feature>
<evidence type="ECO:0000256" key="1">
    <source>
        <dbReference type="SAM" id="Phobius"/>
    </source>
</evidence>
<evidence type="ECO:0000313" key="2">
    <source>
        <dbReference type="EMBL" id="KEQ00974.1"/>
    </source>
</evidence>
<organism evidence="2 3">
    <name type="scientific">Snodgrassella alvi SCGC AB-598-J21</name>
    <dbReference type="NCBI Taxonomy" id="1385367"/>
    <lineage>
        <taxon>Bacteria</taxon>
        <taxon>Pseudomonadati</taxon>
        <taxon>Pseudomonadota</taxon>
        <taxon>Betaproteobacteria</taxon>
        <taxon>Neisseriales</taxon>
        <taxon>Neisseriaceae</taxon>
        <taxon>Snodgrassella</taxon>
    </lineage>
</organism>
<comment type="caution">
    <text evidence="2">The sequence shown here is derived from an EMBL/GenBank/DDBJ whole genome shotgun (WGS) entry which is preliminary data.</text>
</comment>
<keyword evidence="1" id="KW-0812">Transmembrane</keyword>
<dbReference type="EMBL" id="AVQL01000440">
    <property type="protein sequence ID" value="KEQ00974.1"/>
    <property type="molecule type" value="Genomic_DNA"/>
</dbReference>
<keyword evidence="1" id="KW-0472">Membrane</keyword>
<dbReference type="Proteomes" id="UP000027644">
    <property type="component" value="Unassembled WGS sequence"/>
</dbReference>
<keyword evidence="1" id="KW-1133">Transmembrane helix</keyword>
<protein>
    <submittedName>
        <fullName evidence="2">Uncharacterized protein</fullName>
    </submittedName>
</protein>
<dbReference type="AlphaFoldDB" id="A0A074W0J7"/>
<gene>
    <name evidence="2" type="ORF">SASC598J21_012580</name>
</gene>
<feature type="transmembrane region" description="Helical" evidence="1">
    <location>
        <begin position="6"/>
        <end position="27"/>
    </location>
</feature>